<dbReference type="GO" id="GO:0022857">
    <property type="term" value="F:transmembrane transporter activity"/>
    <property type="evidence" value="ECO:0007669"/>
    <property type="project" value="TreeGrafter"/>
</dbReference>
<dbReference type="Proteomes" id="UP000030649">
    <property type="component" value="Unassembled WGS sequence"/>
</dbReference>
<feature type="domain" description="TRAP C4-dicarboxylate transport system permease DctM subunit" evidence="8">
    <location>
        <begin position="14"/>
        <end position="421"/>
    </location>
</feature>
<feature type="transmembrane region" description="Helical" evidence="7">
    <location>
        <begin position="219"/>
        <end position="241"/>
    </location>
</feature>
<keyword evidence="5 7" id="KW-1133">Transmembrane helix</keyword>
<sequence length="432" mass="45888">MEFLGINAGLVVILGFVLLALLRIPVFISLALPSTVYVLASDRPILFVVNRMVRTVDSFTLLAIPLFIYVGSLMNHGDITEKIFDFADNIVGHLTGGLAQVNIVTSLIFSGISGSALADVGGIGRVLIQTMSDNGYNKDFSAALTSASATIGPIFPPSIPLILYGILAEVSVLQLLIAGAGPAILTTALLMVWTSYIARQRNLPSNDERATLSIVGSSLVIAAPALLTPVVLITGMLGGIFTPTEAAAVTVVYILIINTVIYRVTGFEYLWEAAIETARTTGSIVLILAAAAVFSFVLSVEGIDTVFANFVFSISENPIIVLLLVNALLLFIGLFLDPIAALVMMTPIVFPVLFEVGVDPVQIGVIMVFNLMLGLLTPPLGLSVYLSADIADVSVSSVFNQTRTYYAIMIIALLVVTFVPAVSLSVVEMFLR</sequence>
<gene>
    <name evidence="9" type="ORF">J07HQW1_01790</name>
</gene>
<dbReference type="HOGENOM" id="CLU_019824_4_1_2"/>
<dbReference type="STRING" id="1238424.J07HQW1_01790"/>
<dbReference type="PANTHER" id="PTHR33362">
    <property type="entry name" value="SIALIC ACID TRAP TRANSPORTER PERMEASE PROTEIN SIAT-RELATED"/>
    <property type="match status" value="1"/>
</dbReference>
<feature type="transmembrane region" description="Helical" evidence="7">
    <location>
        <begin position="52"/>
        <end position="70"/>
    </location>
</feature>
<accession>U1PHW4</accession>
<dbReference type="EMBL" id="KE356560">
    <property type="protein sequence ID" value="ERG91756.1"/>
    <property type="molecule type" value="Genomic_DNA"/>
</dbReference>
<keyword evidence="4 7" id="KW-0812">Transmembrane</keyword>
<evidence type="ECO:0000256" key="2">
    <source>
        <dbReference type="ARBA" id="ARBA00022475"/>
    </source>
</evidence>
<feature type="transmembrane region" description="Helical" evidence="7">
    <location>
        <begin position="406"/>
        <end position="431"/>
    </location>
</feature>
<proteinExistence type="predicted"/>
<keyword evidence="3" id="KW-0997">Cell inner membrane</keyword>
<feature type="transmembrane region" description="Helical" evidence="7">
    <location>
        <begin position="247"/>
        <end position="271"/>
    </location>
</feature>
<feature type="transmembrane region" description="Helical" evidence="7">
    <location>
        <begin position="283"/>
        <end position="300"/>
    </location>
</feature>
<dbReference type="GO" id="GO:0005886">
    <property type="term" value="C:plasma membrane"/>
    <property type="evidence" value="ECO:0007669"/>
    <property type="project" value="UniProtKB-SubCell"/>
</dbReference>
<organism evidence="9 10">
    <name type="scientific">Haloquadratum walsbyi J07HQW1</name>
    <dbReference type="NCBI Taxonomy" id="1238424"/>
    <lineage>
        <taxon>Archaea</taxon>
        <taxon>Methanobacteriati</taxon>
        <taxon>Methanobacteriota</taxon>
        <taxon>Stenosarchaea group</taxon>
        <taxon>Halobacteria</taxon>
        <taxon>Halobacteriales</taxon>
        <taxon>Haloferacaceae</taxon>
        <taxon>Haloquadratum</taxon>
    </lineage>
</organism>
<comment type="subcellular location">
    <subcellularLocation>
        <location evidence="1">Cell inner membrane</location>
        <topology evidence="1">Multi-pass membrane protein</topology>
    </subcellularLocation>
</comment>
<keyword evidence="6 7" id="KW-0472">Membrane</keyword>
<reference evidence="9 10" key="1">
    <citation type="journal article" date="2013" name="PLoS ONE">
        <title>Assembly-driven community genomics of a hypersaline microbial ecosystem.</title>
        <authorList>
            <person name="Podell S."/>
            <person name="Ugalde J.A."/>
            <person name="Narasingarao P."/>
            <person name="Banfield J.F."/>
            <person name="Heidelberg K.B."/>
            <person name="Allen E.E."/>
        </authorList>
    </citation>
    <scope>NUCLEOTIDE SEQUENCE [LARGE SCALE GENOMIC DNA]</scope>
    <source>
        <strain evidence="10">J07HQW1</strain>
    </source>
</reference>
<feature type="transmembrane region" description="Helical" evidence="7">
    <location>
        <begin position="12"/>
        <end position="40"/>
    </location>
</feature>
<dbReference type="Pfam" id="PF06808">
    <property type="entry name" value="DctM"/>
    <property type="match status" value="1"/>
</dbReference>
<evidence type="ECO:0000259" key="8">
    <source>
        <dbReference type="Pfam" id="PF06808"/>
    </source>
</evidence>
<evidence type="ECO:0000256" key="7">
    <source>
        <dbReference type="SAM" id="Phobius"/>
    </source>
</evidence>
<evidence type="ECO:0000256" key="3">
    <source>
        <dbReference type="ARBA" id="ARBA00022519"/>
    </source>
</evidence>
<evidence type="ECO:0000256" key="6">
    <source>
        <dbReference type="ARBA" id="ARBA00023136"/>
    </source>
</evidence>
<dbReference type="NCBIfam" id="TIGR00786">
    <property type="entry name" value="dctM"/>
    <property type="match status" value="1"/>
</dbReference>
<evidence type="ECO:0000313" key="9">
    <source>
        <dbReference type="EMBL" id="ERG91756.1"/>
    </source>
</evidence>
<evidence type="ECO:0000313" key="10">
    <source>
        <dbReference type="Proteomes" id="UP000030649"/>
    </source>
</evidence>
<name>U1PHW4_9EURY</name>
<feature type="transmembrane region" description="Helical" evidence="7">
    <location>
        <begin position="173"/>
        <end position="198"/>
    </location>
</feature>
<feature type="transmembrane region" description="Helical" evidence="7">
    <location>
        <begin position="365"/>
        <end position="386"/>
    </location>
</feature>
<dbReference type="PIRSF" id="PIRSF006066">
    <property type="entry name" value="HI0050"/>
    <property type="match status" value="1"/>
</dbReference>
<feature type="transmembrane region" description="Helical" evidence="7">
    <location>
        <begin position="140"/>
        <end position="167"/>
    </location>
</feature>
<protein>
    <submittedName>
        <fullName evidence="9">TRAP transporter, DctM subunit</fullName>
    </submittedName>
</protein>
<dbReference type="InterPro" id="IPR004681">
    <property type="entry name" value="TRAP_DctM"/>
</dbReference>
<keyword evidence="2" id="KW-1003">Cell membrane</keyword>
<dbReference type="AlphaFoldDB" id="U1PHW4"/>
<feature type="transmembrane region" description="Helical" evidence="7">
    <location>
        <begin position="320"/>
        <end position="353"/>
    </location>
</feature>
<evidence type="ECO:0000256" key="1">
    <source>
        <dbReference type="ARBA" id="ARBA00004429"/>
    </source>
</evidence>
<evidence type="ECO:0000256" key="4">
    <source>
        <dbReference type="ARBA" id="ARBA00022692"/>
    </source>
</evidence>
<dbReference type="PANTHER" id="PTHR33362:SF3">
    <property type="entry name" value="SIALIC ACID TRAP TRANSPORTER PERMEASE PROTEIN SIAT"/>
    <property type="match status" value="1"/>
</dbReference>
<evidence type="ECO:0000256" key="5">
    <source>
        <dbReference type="ARBA" id="ARBA00022989"/>
    </source>
</evidence>
<dbReference type="InterPro" id="IPR010656">
    <property type="entry name" value="DctM"/>
</dbReference>